<evidence type="ECO:0000259" key="3">
    <source>
        <dbReference type="PROSITE" id="PS51371"/>
    </source>
</evidence>
<reference evidence="4 5" key="1">
    <citation type="submission" date="2019-06" db="EMBL/GenBank/DDBJ databases">
        <title>Streptomyces sporangiiformans sp. nov., a novel actinomycete isolated from soil in Mount Song.</title>
        <authorList>
            <person name="Han L."/>
        </authorList>
    </citation>
    <scope>NUCLEOTIDE SEQUENCE [LARGE SCALE GENOMIC DNA]</scope>
    <source>
        <strain evidence="4 5">NEAU-SSA 1</strain>
    </source>
</reference>
<dbReference type="PANTHER" id="PTHR43080">
    <property type="entry name" value="CBS DOMAIN-CONTAINING PROTEIN CBSX3, MITOCHONDRIAL"/>
    <property type="match status" value="1"/>
</dbReference>
<evidence type="ECO:0000313" key="4">
    <source>
        <dbReference type="EMBL" id="TPQ15714.1"/>
    </source>
</evidence>
<dbReference type="Proteomes" id="UP000317378">
    <property type="component" value="Unassembled WGS sequence"/>
</dbReference>
<keyword evidence="1 2" id="KW-0129">CBS domain</keyword>
<organism evidence="4 5">
    <name type="scientific">Streptomyces sporangiiformans</name>
    <dbReference type="NCBI Taxonomy" id="2315329"/>
    <lineage>
        <taxon>Bacteria</taxon>
        <taxon>Bacillati</taxon>
        <taxon>Actinomycetota</taxon>
        <taxon>Actinomycetes</taxon>
        <taxon>Kitasatosporales</taxon>
        <taxon>Streptomycetaceae</taxon>
        <taxon>Streptomyces</taxon>
    </lineage>
</organism>
<evidence type="ECO:0000256" key="2">
    <source>
        <dbReference type="PROSITE-ProRule" id="PRU00703"/>
    </source>
</evidence>
<dbReference type="Gene3D" id="3.10.580.10">
    <property type="entry name" value="CBS-domain"/>
    <property type="match status" value="1"/>
</dbReference>
<dbReference type="PROSITE" id="PS51371">
    <property type="entry name" value="CBS"/>
    <property type="match status" value="2"/>
</dbReference>
<dbReference type="InterPro" id="IPR046342">
    <property type="entry name" value="CBS_dom_sf"/>
</dbReference>
<accession>A0A505CVX2</accession>
<comment type="caution">
    <text evidence="4">The sequence shown here is derived from an EMBL/GenBank/DDBJ whole genome shotgun (WGS) entry which is preliminary data.</text>
</comment>
<dbReference type="RefSeq" id="WP_119106515.1">
    <property type="nucleotide sequence ID" value="NZ_QXMJ01000349.1"/>
</dbReference>
<dbReference type="Pfam" id="PF00571">
    <property type="entry name" value="CBS"/>
    <property type="match status" value="2"/>
</dbReference>
<proteinExistence type="predicted"/>
<dbReference type="CDD" id="cd04622">
    <property type="entry name" value="CBS_pair_HRP1_like"/>
    <property type="match status" value="1"/>
</dbReference>
<protein>
    <submittedName>
        <fullName evidence="4">CBS domain-containing protein</fullName>
    </submittedName>
</protein>
<dbReference type="InterPro" id="IPR051257">
    <property type="entry name" value="Diverse_CBS-Domain"/>
</dbReference>
<name>A0A505CVX2_9ACTN</name>
<sequence length="139" mass="15215">MTTAREIMHTGATCIQENETLQDAARRMKELDVGALPICGEDDRLHGIITDRDIVVKCLAKGKDPRTVTAGQLEQGKPITIDAQADAGQVLQAMEEHKIRRLPVIDNQRLVGMISEADLARHLPEDQVGHFVEAICAAP</sequence>
<dbReference type="OrthoDB" id="9789996at2"/>
<dbReference type="EMBL" id="VCHX02000349">
    <property type="protein sequence ID" value="TPQ15714.1"/>
    <property type="molecule type" value="Genomic_DNA"/>
</dbReference>
<evidence type="ECO:0000313" key="5">
    <source>
        <dbReference type="Proteomes" id="UP000317378"/>
    </source>
</evidence>
<dbReference type="AlphaFoldDB" id="A0A505CVX2"/>
<feature type="domain" description="CBS" evidence="3">
    <location>
        <begin position="73"/>
        <end position="133"/>
    </location>
</feature>
<keyword evidence="5" id="KW-1185">Reference proteome</keyword>
<gene>
    <name evidence="4" type="ORF">FGD71_045600</name>
</gene>
<dbReference type="InterPro" id="IPR000644">
    <property type="entry name" value="CBS_dom"/>
</dbReference>
<dbReference type="SUPFAM" id="SSF54631">
    <property type="entry name" value="CBS-domain pair"/>
    <property type="match status" value="1"/>
</dbReference>
<dbReference type="PANTHER" id="PTHR43080:SF2">
    <property type="entry name" value="CBS DOMAIN-CONTAINING PROTEIN"/>
    <property type="match status" value="1"/>
</dbReference>
<dbReference type="SMART" id="SM00116">
    <property type="entry name" value="CBS"/>
    <property type="match status" value="2"/>
</dbReference>
<feature type="domain" description="CBS" evidence="3">
    <location>
        <begin position="8"/>
        <end position="65"/>
    </location>
</feature>
<evidence type="ECO:0000256" key="1">
    <source>
        <dbReference type="ARBA" id="ARBA00023122"/>
    </source>
</evidence>